<evidence type="ECO:0000313" key="2">
    <source>
        <dbReference type="EMBL" id="QRF68634.1"/>
    </source>
</evidence>
<dbReference type="InterPro" id="IPR001173">
    <property type="entry name" value="Glyco_trans_2-like"/>
</dbReference>
<proteinExistence type="predicted"/>
<name>A0ABX7FG36_9RHOB</name>
<feature type="domain" description="Glycosyltransferase 2-like" evidence="1">
    <location>
        <begin position="182"/>
        <end position="294"/>
    </location>
</feature>
<keyword evidence="3" id="KW-1185">Reference proteome</keyword>
<accession>A0ABX7FG36</accession>
<keyword evidence="2" id="KW-0614">Plasmid</keyword>
<evidence type="ECO:0000313" key="3">
    <source>
        <dbReference type="Proteomes" id="UP000596387"/>
    </source>
</evidence>
<geneLocation type="plasmid" evidence="2 3">
    <name>p-SCP1</name>
</geneLocation>
<organism evidence="2 3">
    <name type="scientific">Ponticoccus alexandrii</name>
    <dbReference type="NCBI Taxonomy" id="1943633"/>
    <lineage>
        <taxon>Bacteria</taxon>
        <taxon>Pseudomonadati</taxon>
        <taxon>Pseudomonadota</taxon>
        <taxon>Alphaproteobacteria</taxon>
        <taxon>Rhodobacterales</taxon>
        <taxon>Roseobacteraceae</taxon>
        <taxon>Ponticoccus</taxon>
    </lineage>
</organism>
<dbReference type="RefSeq" id="WP_251374290.1">
    <property type="nucleotide sequence ID" value="NZ_CP047167.1"/>
</dbReference>
<protein>
    <submittedName>
        <fullName evidence="2">Glycosyltransferase</fullName>
    </submittedName>
</protein>
<gene>
    <name evidence="2" type="ORF">GQA70_19805</name>
</gene>
<dbReference type="EMBL" id="CP047167">
    <property type="protein sequence ID" value="QRF68634.1"/>
    <property type="molecule type" value="Genomic_DNA"/>
</dbReference>
<dbReference type="Proteomes" id="UP000596387">
    <property type="component" value="Plasmid p-SCP1"/>
</dbReference>
<dbReference type="Pfam" id="PF00535">
    <property type="entry name" value="Glycos_transf_2"/>
    <property type="match status" value="1"/>
</dbReference>
<sequence length="628" mass="70752">MALTCRCRSFGSSQTFARNMILNEPADAEAHMHVLQGLILPDPELCDVMDLHLRLHGRLRVAGDVLHCAAGSGLRGDTYYNLFNIGKWQSRCGLRDLALRLRGSGRFEVTVWHAPDDDTRRVLTRRVLSLAGTAQIELPMPEGDGPGVLYYELHTLSDGRIDTLEWVTAQAPLRQPDLMLSVTTFRREEAVARTAARFAAFRARSPLAERISLLVVDNGSSAQIAPAAGVQTVRNENLGGSGGFARGLLEARARGVSHCLFMDDDAAIHMQSLERTWTFLAYATDPSTAVIGAISSGLDRGVLWENGALFESRCRPLYNGVDLRSFSRVLEMELETTLPQPENYYGGWWYFAFPLDHATHMPFPFFVRGDDISFSLANDFAAITLPGVMCFQDLDFSERESPLTLYLDLRSHLVHHLALPEMVLGRWKTARIAAWFFARSLCSCHYETLAALNLAVTDALRGPMHFARTADMVEMRTEISGLRQIEVWRDLPNDAPLPQLTAPESPKPLLHQLMKCTLNGHLLPFFSRWGARVTLAARHRGSLGKIWGASRITYVDRARRQTYTVHHDKRAMLREGWRMTTSIARLIWRYDRLRSDWTEGYTALTGADFWPRRLGLSESNETPRLLEK</sequence>
<dbReference type="InterPro" id="IPR029044">
    <property type="entry name" value="Nucleotide-diphossugar_trans"/>
</dbReference>
<dbReference type="SUPFAM" id="SSF53448">
    <property type="entry name" value="Nucleotide-diphospho-sugar transferases"/>
    <property type="match status" value="1"/>
</dbReference>
<evidence type="ECO:0000259" key="1">
    <source>
        <dbReference type="Pfam" id="PF00535"/>
    </source>
</evidence>
<reference evidence="2 3" key="1">
    <citation type="submission" date="2019-12" db="EMBL/GenBank/DDBJ databases">
        <title>Complete Genome Sequence of a Quorum-Sensing Bacterium,Rhodobacteraceae bacterium C31, Isolated from a marine microalgae symbiotic bacteria.</title>
        <authorList>
            <person name="Zhang Y."/>
        </authorList>
    </citation>
    <scope>NUCLEOTIDE SEQUENCE [LARGE SCALE GENOMIC DNA]</scope>
    <source>
        <strain evidence="2 3">C31</strain>
        <plasmid evidence="2 3">p-SCP1</plasmid>
    </source>
</reference>
<dbReference type="Gene3D" id="3.90.550.60">
    <property type="match status" value="1"/>
</dbReference>